<dbReference type="GO" id="GO:0008270">
    <property type="term" value="F:zinc ion binding"/>
    <property type="evidence" value="ECO:0007669"/>
    <property type="project" value="InterPro"/>
</dbReference>
<keyword evidence="7" id="KW-1185">Reference proteome</keyword>
<dbReference type="InterPro" id="IPR040626">
    <property type="entry name" value="Pepdidase_M14_N"/>
</dbReference>
<dbReference type="InterPro" id="IPR000834">
    <property type="entry name" value="Peptidase_M14"/>
</dbReference>
<dbReference type="GO" id="GO:0006508">
    <property type="term" value="P:proteolysis"/>
    <property type="evidence" value="ECO:0007669"/>
    <property type="project" value="InterPro"/>
</dbReference>
<comment type="similarity">
    <text evidence="2 3">Belongs to the peptidase M14 family.</text>
</comment>
<accession>A0AAD5RI05</accession>
<dbReference type="Gene3D" id="2.60.40.3120">
    <property type="match status" value="1"/>
</dbReference>
<dbReference type="PANTHER" id="PTHR12756">
    <property type="entry name" value="CYTOSOLIC CARBOXYPEPTIDASE"/>
    <property type="match status" value="1"/>
</dbReference>
<comment type="cofactor">
    <cofactor evidence="1">
        <name>Zn(2+)</name>
        <dbReference type="ChEBI" id="CHEBI:29105"/>
    </cofactor>
</comment>
<dbReference type="EMBL" id="JAHQIW010007481">
    <property type="protein sequence ID" value="KAJ1374714.1"/>
    <property type="molecule type" value="Genomic_DNA"/>
</dbReference>
<dbReference type="Pfam" id="PF18027">
    <property type="entry name" value="Pepdidase_M14_N"/>
    <property type="match status" value="1"/>
</dbReference>
<dbReference type="GO" id="GO:0004181">
    <property type="term" value="F:metallocarboxypeptidase activity"/>
    <property type="evidence" value="ECO:0007669"/>
    <property type="project" value="InterPro"/>
</dbReference>
<evidence type="ECO:0000256" key="3">
    <source>
        <dbReference type="PROSITE-ProRule" id="PRU01379"/>
    </source>
</evidence>
<evidence type="ECO:0000256" key="4">
    <source>
        <dbReference type="SAM" id="MobiDB-lite"/>
    </source>
</evidence>
<feature type="active site" description="Proton donor/acceptor" evidence="3">
    <location>
        <position position="784"/>
    </location>
</feature>
<name>A0AAD5RI05_PARTN</name>
<dbReference type="InterPro" id="IPR050821">
    <property type="entry name" value="Cytosolic_carboxypeptidase"/>
</dbReference>
<dbReference type="SUPFAM" id="SSF53187">
    <property type="entry name" value="Zn-dependent exopeptidases"/>
    <property type="match status" value="1"/>
</dbReference>
<evidence type="ECO:0000313" key="7">
    <source>
        <dbReference type="Proteomes" id="UP001196413"/>
    </source>
</evidence>
<evidence type="ECO:0000313" key="6">
    <source>
        <dbReference type="EMBL" id="KAJ1374714.1"/>
    </source>
</evidence>
<gene>
    <name evidence="6" type="ORF">KIN20_037465</name>
</gene>
<dbReference type="AlphaFoldDB" id="A0AAD5RI05"/>
<evidence type="ECO:0000256" key="1">
    <source>
        <dbReference type="ARBA" id="ARBA00001947"/>
    </source>
</evidence>
<comment type="caution">
    <text evidence="6">The sequence shown here is derived from an EMBL/GenBank/DDBJ whole genome shotgun (WGS) entry which is preliminary data.</text>
</comment>
<feature type="region of interest" description="Disordered" evidence="4">
    <location>
        <begin position="209"/>
        <end position="228"/>
    </location>
</feature>
<feature type="domain" description="Peptidase M14" evidence="5">
    <location>
        <begin position="538"/>
        <end position="820"/>
    </location>
</feature>
<dbReference type="Pfam" id="PF00246">
    <property type="entry name" value="Peptidase_M14"/>
    <property type="match status" value="1"/>
</dbReference>
<dbReference type="PANTHER" id="PTHR12756:SF11">
    <property type="entry name" value="CYTOSOLIC CARBOXYPEPTIDASE 1"/>
    <property type="match status" value="1"/>
</dbReference>
<protein>
    <recommendedName>
        <fullName evidence="5">Peptidase M14 domain-containing protein</fullName>
    </recommendedName>
</protein>
<sequence length="846" mass="96827">MATDHEKSVSMTMAQLICRTLRSPRNAQLAGRHRGFAKQLLLRISSLNGKDPVQNAFLAQCLEMLYFVAKNKKTRHLLIGENVVGLILPLLEHHFYWMKEASCHRSSTTSADMHFEISLISLAILRLLSINKRAKEHLLSGDVLTVAQRIMMEIEKHFHGSSSATRLEGSLCSLCLCCLPKIRLPVFSSSFRSNFVYRSESVLRGRLRNHPSSVTQKQDSSDDDEIDEDDEVFSRLSEECELMVNEVDDDVDLFDEDVVVHSRLNSPELESYDSYFTEYHHGAESKCSEDFVSYSESFQQSVQSTRSVIPFVKIAFPESQNPDVDLSRQPRCNRATSMREVLVHEIDRAQATRQFTSRVVFDLDSFVDDTNACTTPSGPLTCNDYSRVGHVDSMFNHLLFESRFESGNLRRATQVGPTYYELILSPDINQAKEHYQWFYFEVSNIVNDIVYTFEIINCLKATSMYNKGMQPVMYSVRDALAGQPGWVRTGDSVCYYRNLYTPEDCCEMDENAIKKHDFYSIRFNITFRNKGDVCYFAYHFPYTFSYLKAVISRCLSRIPSGLYYSNDVIGKSLGGNPVHLLTITASCTKADITKKDYIFLCSRVHPGESNASWMMHGILDTLFTSMDPLIEELRRRFVFKIVPMLNPDGVVNGSHRCSLSGVDLNRVWDKPNRVIHPEIHHTKAIIQYMCDVVKRPPFVFVDLHGHSRRANVFMFGNNPEESWRADDRKLPHNYGFMKLPEVLEQTSAAFSFDLCQFGITRKKESSARVTVWRQFGVSNAYTMESTFFGFETGAFKGYQICTKDLKNIGRDLLLGILEVWKLSHCPQKHTKSVLMKRSALEKTSVS</sequence>
<dbReference type="PROSITE" id="PS52035">
    <property type="entry name" value="PEPTIDASE_M14"/>
    <property type="match status" value="1"/>
</dbReference>
<evidence type="ECO:0000259" key="5">
    <source>
        <dbReference type="PROSITE" id="PS52035"/>
    </source>
</evidence>
<reference evidence="6" key="1">
    <citation type="submission" date="2021-06" db="EMBL/GenBank/DDBJ databases">
        <title>Parelaphostrongylus tenuis whole genome reference sequence.</title>
        <authorList>
            <person name="Garwood T.J."/>
            <person name="Larsen P.A."/>
            <person name="Fountain-Jones N.M."/>
            <person name="Garbe J.R."/>
            <person name="Macchietto M.G."/>
            <person name="Kania S.A."/>
            <person name="Gerhold R.W."/>
            <person name="Richards J.E."/>
            <person name="Wolf T.M."/>
        </authorList>
    </citation>
    <scope>NUCLEOTIDE SEQUENCE</scope>
    <source>
        <strain evidence="6">MNPRO001-30</strain>
        <tissue evidence="6">Meninges</tissue>
    </source>
</reference>
<evidence type="ECO:0000256" key="2">
    <source>
        <dbReference type="ARBA" id="ARBA00005988"/>
    </source>
</evidence>
<organism evidence="6 7">
    <name type="scientific">Parelaphostrongylus tenuis</name>
    <name type="common">Meningeal worm</name>
    <dbReference type="NCBI Taxonomy" id="148309"/>
    <lineage>
        <taxon>Eukaryota</taxon>
        <taxon>Metazoa</taxon>
        <taxon>Ecdysozoa</taxon>
        <taxon>Nematoda</taxon>
        <taxon>Chromadorea</taxon>
        <taxon>Rhabditida</taxon>
        <taxon>Rhabditina</taxon>
        <taxon>Rhabditomorpha</taxon>
        <taxon>Strongyloidea</taxon>
        <taxon>Metastrongylidae</taxon>
        <taxon>Parelaphostrongylus</taxon>
    </lineage>
</organism>
<dbReference type="Gene3D" id="3.40.630.10">
    <property type="entry name" value="Zn peptidases"/>
    <property type="match status" value="1"/>
</dbReference>
<proteinExistence type="inferred from homology"/>
<dbReference type="Proteomes" id="UP001196413">
    <property type="component" value="Unassembled WGS sequence"/>
</dbReference>